<dbReference type="PROSITE" id="PS51724">
    <property type="entry name" value="SPOR"/>
    <property type="match status" value="1"/>
</dbReference>
<dbReference type="SUPFAM" id="SSF110997">
    <property type="entry name" value="Sporulation related repeat"/>
    <property type="match status" value="1"/>
</dbReference>
<dbReference type="InterPro" id="IPR036680">
    <property type="entry name" value="SPOR-like_sf"/>
</dbReference>
<dbReference type="InterPro" id="IPR007730">
    <property type="entry name" value="SPOR-like_dom"/>
</dbReference>
<evidence type="ECO:0000313" key="3">
    <source>
        <dbReference type="Proteomes" id="UP001597460"/>
    </source>
</evidence>
<proteinExistence type="predicted"/>
<sequence length="164" mass="18671">MKNISIYTLLLAFTLIMIQGCGPSEEERRAAEQARLDSLRQVEQQRIAELMQAREDSLARVAQQEQMEEEDSTQFAEDGEYAVQVGAFRSEGEANEYKNRLSDRDYPHVYVVKVGEEETGDIWFRLRVGFFASKAEAEEFGADLGNELNTGYWVSKVQRSGNDS</sequence>
<dbReference type="Gene3D" id="3.30.70.1070">
    <property type="entry name" value="Sporulation related repeat"/>
    <property type="match status" value="1"/>
</dbReference>
<feature type="domain" description="SPOR" evidence="1">
    <location>
        <begin position="75"/>
        <end position="159"/>
    </location>
</feature>
<dbReference type="Pfam" id="PF05036">
    <property type="entry name" value="SPOR"/>
    <property type="match status" value="1"/>
</dbReference>
<accession>A0ABW5JHQ8</accession>
<organism evidence="2 3">
    <name type="scientific">Gracilimonas halophila</name>
    <dbReference type="NCBI Taxonomy" id="1834464"/>
    <lineage>
        <taxon>Bacteria</taxon>
        <taxon>Pseudomonadati</taxon>
        <taxon>Balneolota</taxon>
        <taxon>Balneolia</taxon>
        <taxon>Balneolales</taxon>
        <taxon>Balneolaceae</taxon>
        <taxon>Gracilimonas</taxon>
    </lineage>
</organism>
<dbReference type="PROSITE" id="PS51257">
    <property type="entry name" value="PROKAR_LIPOPROTEIN"/>
    <property type="match status" value="1"/>
</dbReference>
<gene>
    <name evidence="2" type="ORF">ACFSVN_00520</name>
</gene>
<dbReference type="Proteomes" id="UP001597460">
    <property type="component" value="Unassembled WGS sequence"/>
</dbReference>
<name>A0ABW5JHQ8_9BACT</name>
<protein>
    <submittedName>
        <fullName evidence="2">SPOR domain-containing protein</fullName>
    </submittedName>
</protein>
<evidence type="ECO:0000313" key="2">
    <source>
        <dbReference type="EMBL" id="MFD2530923.1"/>
    </source>
</evidence>
<reference evidence="3" key="1">
    <citation type="journal article" date="2019" name="Int. J. Syst. Evol. Microbiol.">
        <title>The Global Catalogue of Microorganisms (GCM) 10K type strain sequencing project: providing services to taxonomists for standard genome sequencing and annotation.</title>
        <authorList>
            <consortium name="The Broad Institute Genomics Platform"/>
            <consortium name="The Broad Institute Genome Sequencing Center for Infectious Disease"/>
            <person name="Wu L."/>
            <person name="Ma J."/>
        </authorList>
    </citation>
    <scope>NUCLEOTIDE SEQUENCE [LARGE SCALE GENOMIC DNA]</scope>
    <source>
        <strain evidence="3">KCTC 52042</strain>
    </source>
</reference>
<dbReference type="RefSeq" id="WP_390296982.1">
    <property type="nucleotide sequence ID" value="NZ_JBHULI010000001.1"/>
</dbReference>
<dbReference type="EMBL" id="JBHULI010000001">
    <property type="protein sequence ID" value="MFD2530923.1"/>
    <property type="molecule type" value="Genomic_DNA"/>
</dbReference>
<keyword evidence="3" id="KW-1185">Reference proteome</keyword>
<comment type="caution">
    <text evidence="2">The sequence shown here is derived from an EMBL/GenBank/DDBJ whole genome shotgun (WGS) entry which is preliminary data.</text>
</comment>
<evidence type="ECO:0000259" key="1">
    <source>
        <dbReference type="PROSITE" id="PS51724"/>
    </source>
</evidence>